<proteinExistence type="predicted"/>
<accession>A0A0E9RJP6</accession>
<dbReference type="EMBL" id="GBXM01079887">
    <property type="protein sequence ID" value="JAH28690.1"/>
    <property type="molecule type" value="Transcribed_RNA"/>
</dbReference>
<evidence type="ECO:0000313" key="1">
    <source>
        <dbReference type="EMBL" id="JAH28690.1"/>
    </source>
</evidence>
<dbReference type="AlphaFoldDB" id="A0A0E9RJP6"/>
<name>A0A0E9RJP6_ANGAN</name>
<protein>
    <submittedName>
        <fullName evidence="1">Uncharacterized protein</fullName>
    </submittedName>
</protein>
<sequence length="40" mass="4579">MLASQSHHDLHFMLFPSSQLTSFKKGHSTRLTNKIPQAKQ</sequence>
<reference evidence="1" key="2">
    <citation type="journal article" date="2015" name="Fish Shellfish Immunol.">
        <title>Early steps in the European eel (Anguilla anguilla)-Vibrio vulnificus interaction in the gills: Role of the RtxA13 toxin.</title>
        <authorList>
            <person name="Callol A."/>
            <person name="Pajuelo D."/>
            <person name="Ebbesson L."/>
            <person name="Teles M."/>
            <person name="MacKenzie S."/>
            <person name="Amaro C."/>
        </authorList>
    </citation>
    <scope>NUCLEOTIDE SEQUENCE</scope>
</reference>
<organism evidence="1">
    <name type="scientific">Anguilla anguilla</name>
    <name type="common">European freshwater eel</name>
    <name type="synonym">Muraena anguilla</name>
    <dbReference type="NCBI Taxonomy" id="7936"/>
    <lineage>
        <taxon>Eukaryota</taxon>
        <taxon>Metazoa</taxon>
        <taxon>Chordata</taxon>
        <taxon>Craniata</taxon>
        <taxon>Vertebrata</taxon>
        <taxon>Euteleostomi</taxon>
        <taxon>Actinopterygii</taxon>
        <taxon>Neopterygii</taxon>
        <taxon>Teleostei</taxon>
        <taxon>Anguilliformes</taxon>
        <taxon>Anguillidae</taxon>
        <taxon>Anguilla</taxon>
    </lineage>
</organism>
<reference evidence="1" key="1">
    <citation type="submission" date="2014-11" db="EMBL/GenBank/DDBJ databases">
        <authorList>
            <person name="Amaro Gonzalez C."/>
        </authorList>
    </citation>
    <scope>NUCLEOTIDE SEQUENCE</scope>
</reference>